<dbReference type="InterPro" id="IPR011701">
    <property type="entry name" value="MFS"/>
</dbReference>
<name>A0A0D4C0T5_9MICC</name>
<keyword evidence="6 8" id="KW-1133">Transmembrane helix</keyword>
<evidence type="ECO:0000256" key="7">
    <source>
        <dbReference type="ARBA" id="ARBA00023136"/>
    </source>
</evidence>
<keyword evidence="3" id="KW-0813">Transport</keyword>
<keyword evidence="11" id="KW-1185">Reference proteome</keyword>
<dbReference type="EMBL" id="CP011005">
    <property type="protein sequence ID" value="AJT41995.1"/>
    <property type="molecule type" value="Genomic_DNA"/>
</dbReference>
<feature type="transmembrane region" description="Helical" evidence="8">
    <location>
        <begin position="377"/>
        <end position="399"/>
    </location>
</feature>
<protein>
    <submittedName>
        <fullName evidence="10">Major facilitator transporter</fullName>
    </submittedName>
</protein>
<comment type="subcellular location">
    <subcellularLocation>
        <location evidence="1">Cell membrane</location>
        <topology evidence="1">Multi-pass membrane protein</topology>
    </subcellularLocation>
</comment>
<feature type="transmembrane region" description="Helical" evidence="8">
    <location>
        <begin position="295"/>
        <end position="312"/>
    </location>
</feature>
<feature type="domain" description="Major facilitator superfamily (MFS) profile" evidence="9">
    <location>
        <begin position="23"/>
        <end position="405"/>
    </location>
</feature>
<dbReference type="PANTHER" id="PTHR43271:SF1">
    <property type="entry name" value="INNER MEMBRANE TRANSPORT PROTEIN YNFM"/>
    <property type="match status" value="1"/>
</dbReference>
<dbReference type="Pfam" id="PF07690">
    <property type="entry name" value="MFS_1"/>
    <property type="match status" value="1"/>
</dbReference>
<dbReference type="STRING" id="1618207.UM93_11605"/>
<dbReference type="AlphaFoldDB" id="A0A0D4C0T5"/>
<proteinExistence type="inferred from homology"/>
<feature type="transmembrane region" description="Helical" evidence="8">
    <location>
        <begin position="87"/>
        <end position="107"/>
    </location>
</feature>
<organism evidence="10 11">
    <name type="scientific">Psychromicrobium lacuslunae</name>
    <dbReference type="NCBI Taxonomy" id="1618207"/>
    <lineage>
        <taxon>Bacteria</taxon>
        <taxon>Bacillati</taxon>
        <taxon>Actinomycetota</taxon>
        <taxon>Actinomycetes</taxon>
        <taxon>Micrococcales</taxon>
        <taxon>Micrococcaceae</taxon>
        <taxon>Psychromicrobium</taxon>
    </lineage>
</organism>
<dbReference type="InterPro" id="IPR020846">
    <property type="entry name" value="MFS_dom"/>
</dbReference>
<reference evidence="10 11" key="1">
    <citation type="journal article" date="2015" name="Genome Announc.">
        <title>Complete Genome Sequencing of Protease-Producing Novel Arthrobacter sp. Strain IHBB 11108 Using PacBio Single-Molecule Real-Time Sequencing Technology.</title>
        <authorList>
            <person name="Kiran S."/>
            <person name="Swarnkar M.K."/>
            <person name="Pal M."/>
            <person name="Thakur R."/>
            <person name="Tewari R."/>
            <person name="Singh A.K."/>
            <person name="Gulati A."/>
        </authorList>
    </citation>
    <scope>NUCLEOTIDE SEQUENCE [LARGE SCALE GENOMIC DNA]</scope>
    <source>
        <strain evidence="10 11">IHBB 11108</strain>
    </source>
</reference>
<evidence type="ECO:0000256" key="6">
    <source>
        <dbReference type="ARBA" id="ARBA00022989"/>
    </source>
</evidence>
<dbReference type="HOGENOM" id="CLU_001265_19_3_11"/>
<gene>
    <name evidence="10" type="ORF">UM93_11605</name>
</gene>
<comment type="similarity">
    <text evidence="2">Belongs to the major facilitator superfamily.</text>
</comment>
<evidence type="ECO:0000256" key="1">
    <source>
        <dbReference type="ARBA" id="ARBA00004651"/>
    </source>
</evidence>
<evidence type="ECO:0000313" key="11">
    <source>
        <dbReference type="Proteomes" id="UP000061839"/>
    </source>
</evidence>
<feature type="transmembrane region" description="Helical" evidence="8">
    <location>
        <begin position="229"/>
        <end position="250"/>
    </location>
</feature>
<evidence type="ECO:0000256" key="5">
    <source>
        <dbReference type="ARBA" id="ARBA00022692"/>
    </source>
</evidence>
<keyword evidence="4" id="KW-1003">Cell membrane</keyword>
<dbReference type="GO" id="GO:0005886">
    <property type="term" value="C:plasma membrane"/>
    <property type="evidence" value="ECO:0007669"/>
    <property type="project" value="UniProtKB-SubCell"/>
</dbReference>
<dbReference type="GO" id="GO:0022857">
    <property type="term" value="F:transmembrane transporter activity"/>
    <property type="evidence" value="ECO:0007669"/>
    <property type="project" value="InterPro"/>
</dbReference>
<keyword evidence="5 8" id="KW-0812">Transmembrane</keyword>
<feature type="transmembrane region" description="Helical" evidence="8">
    <location>
        <begin position="20"/>
        <end position="39"/>
    </location>
</feature>
<dbReference type="SUPFAM" id="SSF103473">
    <property type="entry name" value="MFS general substrate transporter"/>
    <property type="match status" value="1"/>
</dbReference>
<evidence type="ECO:0000256" key="8">
    <source>
        <dbReference type="SAM" id="Phobius"/>
    </source>
</evidence>
<evidence type="ECO:0000256" key="4">
    <source>
        <dbReference type="ARBA" id="ARBA00022475"/>
    </source>
</evidence>
<keyword evidence="7 8" id="KW-0472">Membrane</keyword>
<evidence type="ECO:0000259" key="9">
    <source>
        <dbReference type="PROSITE" id="PS50850"/>
    </source>
</evidence>
<dbReference type="CDD" id="cd17324">
    <property type="entry name" value="MFS_NepI_like"/>
    <property type="match status" value="1"/>
</dbReference>
<dbReference type="PANTHER" id="PTHR43271">
    <property type="entry name" value="BLL2771 PROTEIN"/>
    <property type="match status" value="1"/>
</dbReference>
<dbReference type="PATRIC" id="fig|1618207.4.peg.2351"/>
<dbReference type="PROSITE" id="PS50850">
    <property type="entry name" value="MFS"/>
    <property type="match status" value="1"/>
</dbReference>
<accession>A0A0D4C0T5</accession>
<evidence type="ECO:0000256" key="2">
    <source>
        <dbReference type="ARBA" id="ARBA00008335"/>
    </source>
</evidence>
<feature type="transmembrane region" description="Helical" evidence="8">
    <location>
        <begin position="113"/>
        <end position="135"/>
    </location>
</feature>
<feature type="transmembrane region" description="Helical" evidence="8">
    <location>
        <begin position="59"/>
        <end position="80"/>
    </location>
</feature>
<feature type="transmembrane region" description="Helical" evidence="8">
    <location>
        <begin position="142"/>
        <end position="166"/>
    </location>
</feature>
<feature type="transmembrane region" description="Helical" evidence="8">
    <location>
        <begin position="178"/>
        <end position="198"/>
    </location>
</feature>
<evidence type="ECO:0000256" key="3">
    <source>
        <dbReference type="ARBA" id="ARBA00022448"/>
    </source>
</evidence>
<dbReference type="RefSeq" id="WP_045075729.1">
    <property type="nucleotide sequence ID" value="NZ_CP011005.1"/>
</dbReference>
<dbReference type="InterPro" id="IPR036259">
    <property type="entry name" value="MFS_trans_sf"/>
</dbReference>
<evidence type="ECO:0000313" key="10">
    <source>
        <dbReference type="EMBL" id="AJT41995.1"/>
    </source>
</evidence>
<feature type="transmembrane region" description="Helical" evidence="8">
    <location>
        <begin position="318"/>
        <end position="340"/>
    </location>
</feature>
<sequence>MTSNSGDQLWQGHLRGSKSYQRILLALACAGVATFAQLYSLQGVLPLLAADLRVSAAEAALSVSTATIGLAIAVIPWSALADRIGRLRAMSIAVIAATVLGLLVPLMPTLSSILLLRFFEGLALGGIPALALAYLTEEVHRMHAAIAAGSYVAGTTIGGLSGRVIAGPIGDLAGWRTGVLLVSLLATMASAGFILLAPKQRGFVRLGKAAEGSPGLLSRLGSNLKNPGLLALYAQGFLLMGGFVAVYNYLGFRLEAAPFLLPTAVTSLLFLAYLAGTFSSRLVGSLSARFGRRNMLALSTLVMALGVALTMVPTVLMVLFGLLVLTAGFFAAHAVASGWAPARASVGRAQAASLYNLCYYAGSSLIGWWGGLVFQQLGWNALALTVIALALLATLWAWFALRPSTDGPSAAHSVGTV</sequence>
<feature type="transmembrane region" description="Helical" evidence="8">
    <location>
        <begin position="352"/>
        <end position="371"/>
    </location>
</feature>
<feature type="transmembrane region" description="Helical" evidence="8">
    <location>
        <begin position="256"/>
        <end position="275"/>
    </location>
</feature>
<dbReference type="KEGG" id="ari:UM93_11605"/>
<dbReference type="Proteomes" id="UP000061839">
    <property type="component" value="Chromosome"/>
</dbReference>
<dbReference type="Gene3D" id="1.20.1250.20">
    <property type="entry name" value="MFS general substrate transporter like domains"/>
    <property type="match status" value="2"/>
</dbReference>